<accession>A0AAX4IZN8</accession>
<dbReference type="RefSeq" id="XP_062785905.1">
    <property type="nucleotide sequence ID" value="XM_062929854.1"/>
</dbReference>
<proteinExistence type="predicted"/>
<dbReference type="GeneID" id="87950198"/>
<dbReference type="AlphaFoldDB" id="A0AAX4IZN8"/>
<dbReference type="Proteomes" id="UP001322277">
    <property type="component" value="Chromosome 9"/>
</dbReference>
<protein>
    <submittedName>
        <fullName evidence="1">Uncharacterized protein</fullName>
    </submittedName>
</protein>
<sequence length="98" mass="11060">MGGYCVCHLEIQPILTTSCRSLFQCFGFDRSERLKPILNLLENAPLRRPLPLPHLVTRRSPDLLCAYSISGSCRLQVCRIYPSTPVTVYNRAIGCSYV</sequence>
<dbReference type="EMBL" id="CP137313">
    <property type="protein sequence ID" value="WQF88684.1"/>
    <property type="molecule type" value="Genomic_DNA"/>
</dbReference>
<gene>
    <name evidence="1" type="ORF">CDEST_13698</name>
</gene>
<reference evidence="2" key="1">
    <citation type="journal article" date="2023" name="bioRxiv">
        <title>Complete genome of the Medicago anthracnose fungus, Colletotrichum destructivum, reveals a mini-chromosome-like region within a core chromosome.</title>
        <authorList>
            <person name="Lapalu N."/>
            <person name="Simon A."/>
            <person name="Lu A."/>
            <person name="Plaumann P.-L."/>
            <person name="Amselem J."/>
            <person name="Pigne S."/>
            <person name="Auger A."/>
            <person name="Koch C."/>
            <person name="Dallery J.-F."/>
            <person name="O'Connell R.J."/>
        </authorList>
    </citation>
    <scope>NUCLEOTIDE SEQUENCE [LARGE SCALE GENOMIC DNA]</scope>
    <source>
        <strain evidence="2">CBS 520.97</strain>
    </source>
</reference>
<keyword evidence="2" id="KW-1185">Reference proteome</keyword>
<evidence type="ECO:0000313" key="1">
    <source>
        <dbReference type="EMBL" id="WQF88684.1"/>
    </source>
</evidence>
<dbReference type="KEGG" id="cdet:87950198"/>
<evidence type="ECO:0000313" key="2">
    <source>
        <dbReference type="Proteomes" id="UP001322277"/>
    </source>
</evidence>
<name>A0AAX4IZN8_9PEZI</name>
<organism evidence="1 2">
    <name type="scientific">Colletotrichum destructivum</name>
    <dbReference type="NCBI Taxonomy" id="34406"/>
    <lineage>
        <taxon>Eukaryota</taxon>
        <taxon>Fungi</taxon>
        <taxon>Dikarya</taxon>
        <taxon>Ascomycota</taxon>
        <taxon>Pezizomycotina</taxon>
        <taxon>Sordariomycetes</taxon>
        <taxon>Hypocreomycetidae</taxon>
        <taxon>Glomerellales</taxon>
        <taxon>Glomerellaceae</taxon>
        <taxon>Colletotrichum</taxon>
        <taxon>Colletotrichum destructivum species complex</taxon>
    </lineage>
</organism>